<dbReference type="eggNOG" id="KOG1217">
    <property type="taxonomic scope" value="Eukaryota"/>
</dbReference>
<name>H9G319_CAEEL</name>
<dbReference type="WormBase" id="F46B3.14c">
    <property type="protein sequence ID" value="CE47201"/>
    <property type="gene ID" value="WBGene00009765"/>
</dbReference>
<dbReference type="Proteomes" id="UP000001940">
    <property type="component" value="Chromosome V"/>
</dbReference>
<dbReference type="KEGG" id="cel:CELE_F46B3.14"/>
<dbReference type="EMBL" id="BX284605">
    <property type="protein sequence ID" value="CCG28425.1"/>
    <property type="molecule type" value="Genomic_DNA"/>
</dbReference>
<accession>H9G319</accession>
<evidence type="ECO:0000313" key="3">
    <source>
        <dbReference type="EMBL" id="CCG28425.1"/>
    </source>
</evidence>
<feature type="signal peptide" evidence="1">
    <location>
        <begin position="1"/>
        <end position="15"/>
    </location>
</feature>
<dbReference type="Bgee" id="WBGene00009765">
    <property type="expression patterns" value="Expressed in material anatomical entity and 2 other cell types or tissues"/>
</dbReference>
<protein>
    <submittedName>
        <fullName evidence="3">Follistatin-like domain-containing protein</fullName>
    </submittedName>
</protein>
<keyword evidence="1" id="KW-0732">Signal</keyword>
<dbReference type="GeneID" id="185836"/>
<dbReference type="PhylomeDB" id="H9G319"/>
<reference evidence="3 4" key="1">
    <citation type="journal article" date="1998" name="Science">
        <title>Genome sequence of the nematode C. elegans: a platform for investigating biology.</title>
        <authorList>
            <consortium name="The C. elegans sequencing consortium"/>
            <person name="Sulson J.E."/>
            <person name="Waterston R."/>
        </authorList>
    </citation>
    <scope>NUCLEOTIDE SEQUENCE [LARGE SCALE GENOMIC DNA]</scope>
    <source>
        <strain evidence="3 4">Bristol N2</strain>
    </source>
</reference>
<dbReference type="HOGENOM" id="CLU_1349993_0_0_1"/>
<gene>
    <name evidence="3" type="ORF">CELE_F46B3.14</name>
    <name evidence="3 5" type="ORF">F46B3.14</name>
</gene>
<feature type="domain" description="Follistatin-like" evidence="2">
    <location>
        <begin position="42"/>
        <end position="64"/>
    </location>
</feature>
<evidence type="ECO:0000313" key="4">
    <source>
        <dbReference type="Proteomes" id="UP000001940"/>
    </source>
</evidence>
<dbReference type="CTD" id="185836"/>
<organism evidence="3 4">
    <name type="scientific">Caenorhabditis elegans</name>
    <dbReference type="NCBI Taxonomy" id="6239"/>
    <lineage>
        <taxon>Eukaryota</taxon>
        <taxon>Metazoa</taxon>
        <taxon>Ecdysozoa</taxon>
        <taxon>Nematoda</taxon>
        <taxon>Chromadorea</taxon>
        <taxon>Rhabditida</taxon>
        <taxon>Rhabditina</taxon>
        <taxon>Rhabditomorpha</taxon>
        <taxon>Rhabditoidea</taxon>
        <taxon>Rhabditidae</taxon>
        <taxon>Peloderinae</taxon>
        <taxon>Caenorhabditis</taxon>
    </lineage>
</organism>
<dbReference type="InParanoid" id="H9G319"/>
<evidence type="ECO:0000256" key="1">
    <source>
        <dbReference type="SAM" id="SignalP"/>
    </source>
</evidence>
<dbReference type="ExpressionAtlas" id="H9G319">
    <property type="expression patterns" value="differential"/>
</dbReference>
<sequence>MKYILCLLLAGGISARVAPIESIVGPGAPCIGEECGDNLSNPCSLIKCSNGSHCVPRGTTGRCVLDSNPCASIKCGRGYHCAVENGQGGCVPNVPSEVDLCSLVKCALGGHCENGNCVPDVPSEYDLCSQVKCAIGSRCKNGVSEINFVVRNFTKKAFRRHPNQSMPAYSVPRWTEMCIRQQTCNLCSRCGLLCWFCINLFNL</sequence>
<dbReference type="AGR" id="WB:WBGene00009765"/>
<dbReference type="PaxDb" id="6239-F46B3.14c"/>
<evidence type="ECO:0000313" key="5">
    <source>
        <dbReference type="WormBase" id="F46B3.14c"/>
    </source>
</evidence>
<feature type="domain" description="Follistatin-like" evidence="2">
    <location>
        <begin position="69"/>
        <end position="91"/>
    </location>
</feature>
<keyword evidence="4" id="KW-1185">Reference proteome</keyword>
<dbReference type="AlphaFoldDB" id="H9G319"/>
<dbReference type="InterPro" id="IPR003645">
    <property type="entry name" value="Fol_N"/>
</dbReference>
<evidence type="ECO:0000259" key="2">
    <source>
        <dbReference type="SMART" id="SM00274"/>
    </source>
</evidence>
<proteinExistence type="predicted"/>
<dbReference type="RefSeq" id="NP_001256935.1">
    <property type="nucleotide sequence ID" value="NM_001270006.1"/>
</dbReference>
<feature type="chain" id="PRO_5012271704" evidence="1">
    <location>
        <begin position="16"/>
        <end position="203"/>
    </location>
</feature>
<dbReference type="SMART" id="SM00274">
    <property type="entry name" value="FOLN"/>
    <property type="match status" value="2"/>
</dbReference>